<sequence>MPAVVIRRCDEVVFLRESRGDQLLLRMVDQFSVGVHQVEIAAVGQRHMVEQLREAVVLEVYQQHTAHGALSARDFHGGGKRNHADVAMLRVDEQVLNFRRCKVQVLRSVERLLKPLRLPDIHAGLTERGRRGGEQIPVQIVQSDVFHIARIGSVEQLQFGVDRVAVDINVFNDVVVDGVREPEHVAKVRVDRLVDLFDEHFVLTLDRLLQLT</sequence>
<evidence type="ECO:0000313" key="1">
    <source>
        <dbReference type="EMBL" id="MPN07608.1"/>
    </source>
</evidence>
<reference evidence="1" key="1">
    <citation type="submission" date="2019-08" db="EMBL/GenBank/DDBJ databases">
        <authorList>
            <person name="Kucharzyk K."/>
            <person name="Murdoch R.W."/>
            <person name="Higgins S."/>
            <person name="Loffler F."/>
        </authorList>
    </citation>
    <scope>NUCLEOTIDE SEQUENCE</scope>
</reference>
<comment type="caution">
    <text evidence="1">The sequence shown here is derived from an EMBL/GenBank/DDBJ whole genome shotgun (WGS) entry which is preliminary data.</text>
</comment>
<organism evidence="1">
    <name type="scientific">bioreactor metagenome</name>
    <dbReference type="NCBI Taxonomy" id="1076179"/>
    <lineage>
        <taxon>unclassified sequences</taxon>
        <taxon>metagenomes</taxon>
        <taxon>ecological metagenomes</taxon>
    </lineage>
</organism>
<accession>A0A645EZY1</accession>
<dbReference type="EMBL" id="VSSQ01053596">
    <property type="protein sequence ID" value="MPN07608.1"/>
    <property type="molecule type" value="Genomic_DNA"/>
</dbReference>
<proteinExistence type="predicted"/>
<protein>
    <submittedName>
        <fullName evidence="1">Uncharacterized protein</fullName>
    </submittedName>
</protein>
<name>A0A645EZY1_9ZZZZ</name>
<gene>
    <name evidence="1" type="ORF">SDC9_154879</name>
</gene>
<dbReference type="AlphaFoldDB" id="A0A645EZY1"/>